<dbReference type="AlphaFoldDB" id="R3WF36"/>
<keyword evidence="2" id="KW-1185">Reference proteome</keyword>
<evidence type="ECO:0000313" key="1">
    <source>
        <dbReference type="EMBL" id="EOL46456.1"/>
    </source>
</evidence>
<dbReference type="RefSeq" id="WP_010771560.1">
    <property type="nucleotide sequence ID" value="NZ_KB946333.1"/>
</dbReference>
<reference evidence="1 2" key="1">
    <citation type="submission" date="2013-02" db="EMBL/GenBank/DDBJ databases">
        <title>The Genome Sequence of Enterococcus caccae BAA-1240.</title>
        <authorList>
            <consortium name="The Broad Institute Genome Sequencing Platform"/>
            <consortium name="The Broad Institute Genome Sequencing Center for Infectious Disease"/>
            <person name="Earl A.M."/>
            <person name="Gilmore M.S."/>
            <person name="Lebreton F."/>
            <person name="Walker B."/>
            <person name="Young S.K."/>
            <person name="Zeng Q."/>
            <person name="Gargeya S."/>
            <person name="Fitzgerald M."/>
            <person name="Haas B."/>
            <person name="Abouelleil A."/>
            <person name="Alvarado L."/>
            <person name="Arachchi H.M."/>
            <person name="Berlin A.M."/>
            <person name="Chapman S.B."/>
            <person name="Dewar J."/>
            <person name="Goldberg J."/>
            <person name="Griggs A."/>
            <person name="Gujja S."/>
            <person name="Hansen M."/>
            <person name="Howarth C."/>
            <person name="Imamovic A."/>
            <person name="Larimer J."/>
            <person name="McCowan C."/>
            <person name="Murphy C."/>
            <person name="Neiman D."/>
            <person name="Pearson M."/>
            <person name="Priest M."/>
            <person name="Roberts A."/>
            <person name="Saif S."/>
            <person name="Shea T."/>
            <person name="Sisk P."/>
            <person name="Sykes S."/>
            <person name="Wortman J."/>
            <person name="Nusbaum C."/>
            <person name="Birren B."/>
        </authorList>
    </citation>
    <scope>NUCLEOTIDE SEQUENCE [LARGE SCALE GENOMIC DNA]</scope>
    <source>
        <strain evidence="1 2">ATCC BAA-1240</strain>
    </source>
</reference>
<proteinExistence type="predicted"/>
<dbReference type="OrthoDB" id="2084703at2"/>
<accession>R3WF36</accession>
<dbReference type="Proteomes" id="UP000013840">
    <property type="component" value="Unassembled WGS sequence"/>
</dbReference>
<protein>
    <submittedName>
        <fullName evidence="1">Uncharacterized protein</fullName>
    </submittedName>
</protein>
<organism evidence="1 2">
    <name type="scientific">Enterococcus caccae ATCC BAA-1240</name>
    <dbReference type="NCBI Taxonomy" id="1158612"/>
    <lineage>
        <taxon>Bacteria</taxon>
        <taxon>Bacillati</taxon>
        <taxon>Bacillota</taxon>
        <taxon>Bacilli</taxon>
        <taxon>Lactobacillales</taxon>
        <taxon>Enterococcaceae</taxon>
        <taxon>Enterococcus</taxon>
    </lineage>
</organism>
<comment type="caution">
    <text evidence="1">The sequence shown here is derived from an EMBL/GenBank/DDBJ whole genome shotgun (WGS) entry which is preliminary data.</text>
</comment>
<dbReference type="PATRIC" id="fig|1158612.3.peg.1412"/>
<evidence type="ECO:0000313" key="2">
    <source>
        <dbReference type="Proteomes" id="UP000013840"/>
    </source>
</evidence>
<dbReference type="EMBL" id="AJAU01000016">
    <property type="protein sequence ID" value="EOL46456.1"/>
    <property type="molecule type" value="Genomic_DNA"/>
</dbReference>
<sequence length="63" mass="7374">MKFRDLSFEVQAELFSEAREVDTYRMPNATHFLDTLATLINFDLEKYWDQVLNDAQSEGENIG</sequence>
<name>R3WF36_9ENTE</name>
<gene>
    <name evidence="1" type="ORF">UC7_01423</name>
</gene>